<organism evidence="3 4">
    <name type="scientific">Collybia nuda</name>
    <dbReference type="NCBI Taxonomy" id="64659"/>
    <lineage>
        <taxon>Eukaryota</taxon>
        <taxon>Fungi</taxon>
        <taxon>Dikarya</taxon>
        <taxon>Basidiomycota</taxon>
        <taxon>Agaricomycotina</taxon>
        <taxon>Agaricomycetes</taxon>
        <taxon>Agaricomycetidae</taxon>
        <taxon>Agaricales</taxon>
        <taxon>Tricholomatineae</taxon>
        <taxon>Clitocybaceae</taxon>
        <taxon>Collybia</taxon>
    </lineage>
</organism>
<feature type="transmembrane region" description="Helical" evidence="2">
    <location>
        <begin position="68"/>
        <end position="88"/>
    </location>
</feature>
<reference evidence="3" key="1">
    <citation type="submission" date="2020-11" db="EMBL/GenBank/DDBJ databases">
        <authorList>
            <consortium name="DOE Joint Genome Institute"/>
            <person name="Ahrendt S."/>
            <person name="Riley R."/>
            <person name="Andreopoulos W."/>
            <person name="Labutti K."/>
            <person name="Pangilinan J."/>
            <person name="Ruiz-Duenas F.J."/>
            <person name="Barrasa J.M."/>
            <person name="Sanchez-Garcia M."/>
            <person name="Camarero S."/>
            <person name="Miyauchi S."/>
            <person name="Serrano A."/>
            <person name="Linde D."/>
            <person name="Babiker R."/>
            <person name="Drula E."/>
            <person name="Ayuso-Fernandez I."/>
            <person name="Pacheco R."/>
            <person name="Padilla G."/>
            <person name="Ferreira P."/>
            <person name="Barriuso J."/>
            <person name="Kellner H."/>
            <person name="Castanera R."/>
            <person name="Alfaro M."/>
            <person name="Ramirez L."/>
            <person name="Pisabarro A.G."/>
            <person name="Kuo A."/>
            <person name="Tritt A."/>
            <person name="Lipzen A."/>
            <person name="He G."/>
            <person name="Yan M."/>
            <person name="Ng V."/>
            <person name="Cullen D."/>
            <person name="Martin F."/>
            <person name="Rosso M.-N."/>
            <person name="Henrissat B."/>
            <person name="Hibbett D."/>
            <person name="Martinez A.T."/>
            <person name="Grigoriev I.V."/>
        </authorList>
    </citation>
    <scope>NUCLEOTIDE SEQUENCE</scope>
    <source>
        <strain evidence="3">CBS 247.69</strain>
    </source>
</reference>
<proteinExistence type="predicted"/>
<evidence type="ECO:0000313" key="4">
    <source>
        <dbReference type="Proteomes" id="UP000807353"/>
    </source>
</evidence>
<keyword evidence="2" id="KW-0472">Membrane</keyword>
<keyword evidence="4" id="KW-1185">Reference proteome</keyword>
<evidence type="ECO:0000256" key="2">
    <source>
        <dbReference type="SAM" id="Phobius"/>
    </source>
</evidence>
<dbReference type="EMBL" id="MU150229">
    <property type="protein sequence ID" value="KAF9469770.1"/>
    <property type="molecule type" value="Genomic_DNA"/>
</dbReference>
<evidence type="ECO:0000313" key="3">
    <source>
        <dbReference type="EMBL" id="KAF9469770.1"/>
    </source>
</evidence>
<dbReference type="AlphaFoldDB" id="A0A9P5YJI0"/>
<feature type="region of interest" description="Disordered" evidence="1">
    <location>
        <begin position="144"/>
        <end position="188"/>
    </location>
</feature>
<name>A0A9P5YJI0_9AGAR</name>
<accession>A0A9P5YJI0</accession>
<sequence length="188" mass="21887">MDGWEAYLHWSFSDQRVLISSIRLDSLSSFLVASILAISICVLERWTSCILEKRWEPRFIRRLHWQKIVWRSMLYWLVMFLRLSYMLVAMSFHLGLLLVMVTTLTVSQTLIEMFNSPFETNSKYRATDEEPLLDERHMMMTIPAQPHSKSRPDAISAQTNDSNITPNDTALDFGVPSDVGQVHGNRYE</sequence>
<gene>
    <name evidence="3" type="ORF">BDZ94DRAFT_26986</name>
</gene>
<feature type="compositionally biased region" description="Polar residues" evidence="1">
    <location>
        <begin position="156"/>
        <end position="168"/>
    </location>
</feature>
<feature type="transmembrane region" description="Helical" evidence="2">
    <location>
        <begin position="27"/>
        <end position="47"/>
    </location>
</feature>
<dbReference type="OrthoDB" id="73901at2759"/>
<evidence type="ECO:0000256" key="1">
    <source>
        <dbReference type="SAM" id="MobiDB-lite"/>
    </source>
</evidence>
<evidence type="ECO:0008006" key="5">
    <source>
        <dbReference type="Google" id="ProtNLM"/>
    </source>
</evidence>
<protein>
    <recommendedName>
        <fullName evidence="5">Copper transporter</fullName>
    </recommendedName>
</protein>
<comment type="caution">
    <text evidence="3">The sequence shown here is derived from an EMBL/GenBank/DDBJ whole genome shotgun (WGS) entry which is preliminary data.</text>
</comment>
<keyword evidence="2" id="KW-1133">Transmembrane helix</keyword>
<keyword evidence="2" id="KW-0812">Transmembrane</keyword>
<dbReference type="Proteomes" id="UP000807353">
    <property type="component" value="Unassembled WGS sequence"/>
</dbReference>